<keyword evidence="11" id="KW-1185">Reference proteome</keyword>
<evidence type="ECO:0000256" key="2">
    <source>
        <dbReference type="ARBA" id="ARBA00022448"/>
    </source>
</evidence>
<dbReference type="EMBL" id="BQMJ01000013">
    <property type="protein sequence ID" value="GJQ10086.1"/>
    <property type="molecule type" value="Genomic_DNA"/>
</dbReference>
<name>A0A9C7PTE1_9RHOD</name>
<comment type="subcellular location">
    <subcellularLocation>
        <location evidence="1">Endomembrane system</location>
        <topology evidence="1">Peripheral membrane protein</topology>
    </subcellularLocation>
</comment>
<evidence type="ECO:0000313" key="11">
    <source>
        <dbReference type="Proteomes" id="UP001061958"/>
    </source>
</evidence>
<evidence type="ECO:0000256" key="5">
    <source>
        <dbReference type="ARBA" id="ARBA00022833"/>
    </source>
</evidence>
<dbReference type="GO" id="GO:0007033">
    <property type="term" value="P:vacuole organization"/>
    <property type="evidence" value="ECO:0007669"/>
    <property type="project" value="TreeGrafter"/>
</dbReference>
<dbReference type="PANTHER" id="PTHR23323:SF24">
    <property type="entry name" value="VACUOLAR PROTEIN SORTING-ASSOCIATED PROTEIN 11 HOMOLOG"/>
    <property type="match status" value="1"/>
</dbReference>
<dbReference type="CDD" id="cd16688">
    <property type="entry name" value="RING-H2_Vps11"/>
    <property type="match status" value="1"/>
</dbReference>
<reference evidence="10" key="1">
    <citation type="journal article" date="2022" name="Proc. Natl. Acad. Sci. U.S.A.">
        <title>Life cycle and functional genomics of the unicellular red alga Galdieria for elucidating algal and plant evolution and industrial use.</title>
        <authorList>
            <person name="Hirooka S."/>
            <person name="Itabashi T."/>
            <person name="Ichinose T.M."/>
            <person name="Onuma R."/>
            <person name="Fujiwara T."/>
            <person name="Yamashita S."/>
            <person name="Jong L.W."/>
            <person name="Tomita R."/>
            <person name="Iwane A.H."/>
            <person name="Miyagishima S.Y."/>
        </authorList>
    </citation>
    <scope>NUCLEOTIDE SEQUENCE</scope>
    <source>
        <strain evidence="10">NBRC 102759</strain>
    </source>
</reference>
<protein>
    <recommendedName>
        <fullName evidence="9">PEP5/VPS11 N-terminal domain-containing protein</fullName>
    </recommendedName>
</protein>
<dbReference type="OrthoDB" id="26184at2759"/>
<dbReference type="AlphaFoldDB" id="A0A9C7PTE1"/>
<comment type="caution">
    <text evidence="10">The sequence shown here is derived from an EMBL/GenBank/DDBJ whole genome shotgun (WGS) entry which is preliminary data.</text>
</comment>
<reference evidence="10" key="2">
    <citation type="submission" date="2022-01" db="EMBL/GenBank/DDBJ databases">
        <authorList>
            <person name="Hirooka S."/>
            <person name="Miyagishima S.Y."/>
        </authorList>
    </citation>
    <scope>NUCLEOTIDE SEQUENCE</scope>
    <source>
        <strain evidence="10">NBRC 102759</strain>
    </source>
</reference>
<keyword evidence="3" id="KW-0479">Metal-binding</keyword>
<feature type="coiled-coil region" evidence="8">
    <location>
        <begin position="914"/>
        <end position="948"/>
    </location>
</feature>
<feature type="domain" description="PEP5/VPS11 N-terminal" evidence="9">
    <location>
        <begin position="175"/>
        <end position="373"/>
    </location>
</feature>
<proteinExistence type="predicted"/>
<evidence type="ECO:0000256" key="1">
    <source>
        <dbReference type="ARBA" id="ARBA00004184"/>
    </source>
</evidence>
<dbReference type="GO" id="GO:0030897">
    <property type="term" value="C:HOPS complex"/>
    <property type="evidence" value="ECO:0007669"/>
    <property type="project" value="TreeGrafter"/>
</dbReference>
<evidence type="ECO:0000256" key="6">
    <source>
        <dbReference type="ARBA" id="ARBA00022927"/>
    </source>
</evidence>
<dbReference type="Pfam" id="PF23341">
    <property type="entry name" value="PEP5_VPS11_N"/>
    <property type="match status" value="1"/>
</dbReference>
<evidence type="ECO:0000313" key="10">
    <source>
        <dbReference type="EMBL" id="GJQ10086.1"/>
    </source>
</evidence>
<dbReference type="Proteomes" id="UP001061958">
    <property type="component" value="Unassembled WGS sequence"/>
</dbReference>
<evidence type="ECO:0000256" key="4">
    <source>
        <dbReference type="ARBA" id="ARBA00022771"/>
    </source>
</evidence>
<keyword evidence="7" id="KW-0472">Membrane</keyword>
<organism evidence="10 11">
    <name type="scientific">Galdieria partita</name>
    <dbReference type="NCBI Taxonomy" id="83374"/>
    <lineage>
        <taxon>Eukaryota</taxon>
        <taxon>Rhodophyta</taxon>
        <taxon>Bangiophyceae</taxon>
        <taxon>Galdieriales</taxon>
        <taxon>Galdieriaceae</taxon>
        <taxon>Galdieria</taxon>
    </lineage>
</organism>
<dbReference type="InterPro" id="IPR057308">
    <property type="entry name" value="CHCR_PEP5_VPS11"/>
</dbReference>
<evidence type="ECO:0000259" key="9">
    <source>
        <dbReference type="Pfam" id="PF23341"/>
    </source>
</evidence>
<keyword evidence="5" id="KW-0862">Zinc</keyword>
<dbReference type="GO" id="GO:0048284">
    <property type="term" value="P:organelle fusion"/>
    <property type="evidence" value="ECO:0007669"/>
    <property type="project" value="TreeGrafter"/>
</dbReference>
<dbReference type="GO" id="GO:0006904">
    <property type="term" value="P:vesicle docking involved in exocytosis"/>
    <property type="evidence" value="ECO:0007669"/>
    <property type="project" value="TreeGrafter"/>
</dbReference>
<evidence type="ECO:0000256" key="7">
    <source>
        <dbReference type="ARBA" id="ARBA00023136"/>
    </source>
</evidence>
<sequence>MFRWKLFRFFYVEQVAGSLEDSNALIESDQNRYDDNNKELLPFYRLVSSRAFRQSALLCFKRPLTTQSRILFLRRPNVLETFYFHFSYNSSSTQEPSFGHGIIEVSNSTLCDAAVPSIVDDFVVYVGIELVRSSFSSLDRERNLLKLYHWYSSYEQTSSTQDSHLDAGGIFYPQVAKLVTTVHLNYESRPTAVAVDSHCNNAAVGFADGTVLVLIGDIKVDKTNKLRILPGAGETTGPFGVHFLSFETSFSSWTPNNSEMRIFLTTSSSVAVIKVDSLTSYHREVLDRKGGEQMRCSVMFSIDNNLDEMFVARDEAIYFFHGDGRGPCIAFPCLYSQVCSKNNYIMICNEMEDGEWMIYDMKHKLIAFREKAPCKKLACLCSISLPVEIFRKMEKADHVGTREIYFLLISTDGRCFVLREKSVRERVHLLMQKRFYEAAVALARNSALKFPSESSRQLMYEVLLEFGIHLLGRGDFESASNQFVEGIHYGIPASKAIKLLCDQPCTKKALIRYLEALHLHGDASLPYTRVLLTCYKYERLENGSMLSDDAQWIEEKLLSDISQHPLSKQDARELCELCIDAGLVTLAHEFAWSFEIYDIFLEQSLERNQSNIANVFEQFDSLEPAKVLESLESYARRFFDCSSIHFMKWLSNWTCRLFSNSSSSQQHWEKFIQTICHIYIDNPRGLVKFFESIFNSEVDSSLVFWDVKTIRRMWFESLLFTDSMKFLEMEERIPFEQQNLKVTEPYFLSTLYDSTMLIEKTPLSARDKMNNAHKALSLLQSSRVGIDDMEALSLAELYGHAPCMEYLFERTKKYSDLGHLLLLKKDAASLLRVCRRHGTREPNLWIQLLQFFASLYKEDVTQERQRIPAILQEIIDALDRSGIMTPLGIVQSLMNCSNGKIPLPIIQSYMERTLSALRYQLEEEEATLNTLESQMRTLKEEKNKLDGSVMIIQNDRCSKCGVQLTVPLIHFLCGHSYHIDCLVDMQSSTKSVSTMLGSAPYSGQTTELRVDTSSLSCSLCEREFEGIVSMKAAFEDRKREPEDFFRFISNSKDGFNTVVEFLGRCVFS</sequence>
<dbReference type="GO" id="GO:0005768">
    <property type="term" value="C:endosome"/>
    <property type="evidence" value="ECO:0007669"/>
    <property type="project" value="TreeGrafter"/>
</dbReference>
<evidence type="ECO:0000256" key="3">
    <source>
        <dbReference type="ARBA" id="ARBA00022723"/>
    </source>
</evidence>
<keyword evidence="2" id="KW-0813">Transport</keyword>
<keyword evidence="4" id="KW-0863">Zinc-finger</keyword>
<dbReference type="Pfam" id="PF23356">
    <property type="entry name" value="TPR_PEP5_VPS11"/>
    <property type="match status" value="1"/>
</dbReference>
<keyword evidence="6" id="KW-0653">Protein transport</keyword>
<accession>A0A9C7PTE1</accession>
<dbReference type="PANTHER" id="PTHR23323">
    <property type="entry name" value="VACUOLAR PROTEIN SORTING-ASSOCIATED PROTEIN"/>
    <property type="match status" value="1"/>
</dbReference>
<dbReference type="GO" id="GO:0030674">
    <property type="term" value="F:protein-macromolecule adaptor activity"/>
    <property type="evidence" value="ECO:0007669"/>
    <property type="project" value="TreeGrafter"/>
</dbReference>
<dbReference type="GO" id="GO:0015031">
    <property type="term" value="P:protein transport"/>
    <property type="evidence" value="ECO:0007669"/>
    <property type="project" value="UniProtKB-KW"/>
</dbReference>
<dbReference type="GO" id="GO:0008270">
    <property type="term" value="F:zinc ion binding"/>
    <property type="evidence" value="ECO:0007669"/>
    <property type="project" value="UniProtKB-KW"/>
</dbReference>
<evidence type="ECO:0000256" key="8">
    <source>
        <dbReference type="SAM" id="Coils"/>
    </source>
</evidence>
<dbReference type="InterPro" id="IPR057307">
    <property type="entry name" value="PEP5_VPS11_N"/>
</dbReference>
<dbReference type="GO" id="GO:0007032">
    <property type="term" value="P:endosome organization"/>
    <property type="evidence" value="ECO:0007669"/>
    <property type="project" value="TreeGrafter"/>
</dbReference>
<gene>
    <name evidence="10" type="ORF">GpartN1_g1877.t1</name>
</gene>
<keyword evidence="8" id="KW-0175">Coiled coil</keyword>